<proteinExistence type="predicted"/>
<dbReference type="InterPro" id="IPR045384">
    <property type="entry name" value="DUF6527"/>
</dbReference>
<dbReference type="EMBL" id="JBHRZG010000009">
    <property type="protein sequence ID" value="MFC3833002.1"/>
    <property type="molecule type" value="Genomic_DNA"/>
</dbReference>
<sequence length="140" mass="16041">MTDTIPRRRERFASIVTVARQHEAREQVLAHPGDVALVERGTVRAAVFQCPCGCGDVLVINLDPAAGSAWRHRVDGEQLTLMPSVWRDSGCDSHFVLWRNEIYWCGVTEEDIDVRSWPATLRAELKGWWQAWQRRRRGST</sequence>
<dbReference type="Proteomes" id="UP001595803">
    <property type="component" value="Unassembled WGS sequence"/>
</dbReference>
<organism evidence="1 2">
    <name type="scientific">Deinococcus rufus</name>
    <dbReference type="NCBI Taxonomy" id="2136097"/>
    <lineage>
        <taxon>Bacteria</taxon>
        <taxon>Thermotogati</taxon>
        <taxon>Deinococcota</taxon>
        <taxon>Deinococci</taxon>
        <taxon>Deinococcales</taxon>
        <taxon>Deinococcaceae</taxon>
        <taxon>Deinococcus</taxon>
    </lineage>
</organism>
<keyword evidence="2" id="KW-1185">Reference proteome</keyword>
<reference evidence="2" key="1">
    <citation type="journal article" date="2019" name="Int. J. Syst. Evol. Microbiol.">
        <title>The Global Catalogue of Microorganisms (GCM) 10K type strain sequencing project: providing services to taxonomists for standard genome sequencing and annotation.</title>
        <authorList>
            <consortium name="The Broad Institute Genomics Platform"/>
            <consortium name="The Broad Institute Genome Sequencing Center for Infectious Disease"/>
            <person name="Wu L."/>
            <person name="Ma J."/>
        </authorList>
    </citation>
    <scope>NUCLEOTIDE SEQUENCE [LARGE SCALE GENOMIC DNA]</scope>
    <source>
        <strain evidence="2">CCTCC AB 2017081</strain>
    </source>
</reference>
<dbReference type="RefSeq" id="WP_322474878.1">
    <property type="nucleotide sequence ID" value="NZ_JBHRZG010000009.1"/>
</dbReference>
<dbReference type="Pfam" id="PF20137">
    <property type="entry name" value="BubE"/>
    <property type="match status" value="1"/>
</dbReference>
<evidence type="ECO:0000313" key="2">
    <source>
        <dbReference type="Proteomes" id="UP001595803"/>
    </source>
</evidence>
<gene>
    <name evidence="1" type="ORF">ACFOSB_09050</name>
</gene>
<name>A0ABV7Z8H5_9DEIO</name>
<accession>A0ABV7Z8H5</accession>
<evidence type="ECO:0000313" key="1">
    <source>
        <dbReference type="EMBL" id="MFC3833002.1"/>
    </source>
</evidence>
<protein>
    <submittedName>
        <fullName evidence="1">DUF6527 family protein</fullName>
    </submittedName>
</protein>
<comment type="caution">
    <text evidence="1">The sequence shown here is derived from an EMBL/GenBank/DDBJ whole genome shotgun (WGS) entry which is preliminary data.</text>
</comment>